<feature type="compositionally biased region" description="Polar residues" evidence="1">
    <location>
        <begin position="77"/>
        <end position="113"/>
    </location>
</feature>
<sequence length="385" mass="42181">MTKGNLEKLRKPTIRESTNLPQKKKGQATAKGKEAKHGADERNANTQVKSLNAAIATDMTTSITFREKVATSHRETQMSPTLLSPQNHLSTSLTSSFTAKTTSAILPPSQNGNPEPKPFSATKKKIGSLSNYPHHSTNRYPKPANLLVGDGTSRCMSDSQMQCEVDTGDPYCERSSISSPNSIGRIESRASQLRQHPMVGNPTPNPSKSKLSSNDNGRSELAHASGEPNPTFLTSSQPQEPPDNTEVCSMVPILFGPNIVNTTTTVIDSCLGGQLGVNDRAHKRIKSIIRRHVERAKDKASKVNANPKQVGGAPKRATHNLLNHQLCTYTQSLELTFYKIPTISDLTYATIYQAIPHEIRLVMQTAEPYISLHPLINYHPNDFLN</sequence>
<reference evidence="2" key="1">
    <citation type="submission" date="2023-12" db="EMBL/GenBank/DDBJ databases">
        <title>Genome assembly of Anisodus tanguticus.</title>
        <authorList>
            <person name="Wang Y.-J."/>
        </authorList>
    </citation>
    <scope>NUCLEOTIDE SEQUENCE</scope>
    <source>
        <strain evidence="2">KB-2021</strain>
        <tissue evidence="2">Leaf</tissue>
    </source>
</reference>
<feature type="region of interest" description="Disordered" evidence="1">
    <location>
        <begin position="160"/>
        <end position="245"/>
    </location>
</feature>
<feature type="region of interest" description="Disordered" evidence="1">
    <location>
        <begin position="70"/>
        <end position="145"/>
    </location>
</feature>
<evidence type="ECO:0000313" key="3">
    <source>
        <dbReference type="Proteomes" id="UP001291623"/>
    </source>
</evidence>
<comment type="caution">
    <text evidence="2">The sequence shown here is derived from an EMBL/GenBank/DDBJ whole genome shotgun (WGS) entry which is preliminary data.</text>
</comment>
<keyword evidence="3" id="KW-1185">Reference proteome</keyword>
<protein>
    <submittedName>
        <fullName evidence="2">Uncharacterized protein</fullName>
    </submittedName>
</protein>
<feature type="compositionally biased region" description="Polar residues" evidence="1">
    <location>
        <begin position="206"/>
        <end position="216"/>
    </location>
</feature>
<dbReference type="Proteomes" id="UP001291623">
    <property type="component" value="Unassembled WGS sequence"/>
</dbReference>
<feature type="compositionally biased region" description="Basic and acidic residues" evidence="1">
    <location>
        <begin position="31"/>
        <end position="43"/>
    </location>
</feature>
<name>A0AAE1RBC5_9SOLA</name>
<accession>A0AAE1RBC5</accession>
<dbReference type="EMBL" id="JAVYJV010000018">
    <property type="protein sequence ID" value="KAK4348124.1"/>
    <property type="molecule type" value="Genomic_DNA"/>
</dbReference>
<feature type="compositionally biased region" description="Basic and acidic residues" evidence="1">
    <location>
        <begin position="1"/>
        <end position="14"/>
    </location>
</feature>
<evidence type="ECO:0000313" key="2">
    <source>
        <dbReference type="EMBL" id="KAK4348124.1"/>
    </source>
</evidence>
<organism evidence="2 3">
    <name type="scientific">Anisodus tanguticus</name>
    <dbReference type="NCBI Taxonomy" id="243964"/>
    <lineage>
        <taxon>Eukaryota</taxon>
        <taxon>Viridiplantae</taxon>
        <taxon>Streptophyta</taxon>
        <taxon>Embryophyta</taxon>
        <taxon>Tracheophyta</taxon>
        <taxon>Spermatophyta</taxon>
        <taxon>Magnoliopsida</taxon>
        <taxon>eudicotyledons</taxon>
        <taxon>Gunneridae</taxon>
        <taxon>Pentapetalae</taxon>
        <taxon>asterids</taxon>
        <taxon>lamiids</taxon>
        <taxon>Solanales</taxon>
        <taxon>Solanaceae</taxon>
        <taxon>Solanoideae</taxon>
        <taxon>Hyoscyameae</taxon>
        <taxon>Anisodus</taxon>
    </lineage>
</organism>
<evidence type="ECO:0000256" key="1">
    <source>
        <dbReference type="SAM" id="MobiDB-lite"/>
    </source>
</evidence>
<feature type="region of interest" description="Disordered" evidence="1">
    <location>
        <begin position="1"/>
        <end position="48"/>
    </location>
</feature>
<gene>
    <name evidence="2" type="ORF">RND71_034463</name>
</gene>
<feature type="compositionally biased region" description="Polar residues" evidence="1">
    <location>
        <begin position="128"/>
        <end position="139"/>
    </location>
</feature>
<dbReference type="AlphaFoldDB" id="A0AAE1RBC5"/>
<proteinExistence type="predicted"/>